<keyword evidence="2" id="KW-1185">Reference proteome</keyword>
<dbReference type="VEuPathDB" id="TrichDB:TRFO_23469"/>
<dbReference type="EMBL" id="MLAK01000677">
    <property type="protein sequence ID" value="OHT08110.1"/>
    <property type="molecule type" value="Genomic_DNA"/>
</dbReference>
<protein>
    <submittedName>
        <fullName evidence="1">Uncharacterized protein</fullName>
    </submittedName>
</protein>
<dbReference type="AlphaFoldDB" id="A0A1J4KEU0"/>
<proteinExistence type="predicted"/>
<name>A0A1J4KEU0_9EUKA</name>
<reference evidence="1" key="1">
    <citation type="submission" date="2016-10" db="EMBL/GenBank/DDBJ databases">
        <authorList>
            <person name="Benchimol M."/>
            <person name="Almeida L.G."/>
            <person name="Vasconcelos A.T."/>
            <person name="Perreira-Neves A."/>
            <person name="Rosa I.A."/>
            <person name="Tasca T."/>
            <person name="Bogo M.R."/>
            <person name="de Souza W."/>
        </authorList>
    </citation>
    <scope>NUCLEOTIDE SEQUENCE [LARGE SCALE GENOMIC DNA]</scope>
    <source>
        <strain evidence="1">K</strain>
    </source>
</reference>
<dbReference type="Proteomes" id="UP000179807">
    <property type="component" value="Unassembled WGS sequence"/>
</dbReference>
<organism evidence="1 2">
    <name type="scientific">Tritrichomonas foetus</name>
    <dbReference type="NCBI Taxonomy" id="1144522"/>
    <lineage>
        <taxon>Eukaryota</taxon>
        <taxon>Metamonada</taxon>
        <taxon>Parabasalia</taxon>
        <taxon>Tritrichomonadida</taxon>
        <taxon>Tritrichomonadidae</taxon>
        <taxon>Tritrichomonas</taxon>
    </lineage>
</organism>
<dbReference type="RefSeq" id="XP_068361246.1">
    <property type="nucleotide sequence ID" value="XM_068503170.1"/>
</dbReference>
<evidence type="ECO:0000313" key="1">
    <source>
        <dbReference type="EMBL" id="OHT08110.1"/>
    </source>
</evidence>
<gene>
    <name evidence="1" type="ORF">TRFO_23469</name>
</gene>
<sequence>MELKCSSSSQKIMTPLPEGCSEFITVSSPNSKNVTVKLDLTMKYIEFLVKEFQKYSELCNKKAAVKFKGTPKRYIMRKSRSFSVFGYEATTYLDKTPESNFLKSLQRKYKIKKEIEFHNLCGEVSSMISVLICFFQIHLDQKIPVFLEKEKFSKYCHRYFKKPSPFLTLKKIDILLTNKIEKVDKLTKYPFIELSQLKLALSESIKKFEKISKYSPYSEFDDFLFCFLQNSDATIEIQQTALAITGLNERNTTIAGSKLGLDRYTPNYNKFHNLKRMVLNLFDSVENSEEKDIVITTALIRIIFDAAYLFNFDFISCSATKFDINSQIIQKLQPGDLNITDGFLFSSSSSNFSQYETQTIHELMSSDNDFLEMSQKLENLCFYSNPVDISYIVYSVLGDIENRVSKLSKSGQKGTKFLEFDDLFLFFLCVFTFNPPKNAGWIAALLKRFSGLDISPFLQHASTFFIAVVDYVDNFLTENFPYELKEKITKLYHNLG</sequence>
<evidence type="ECO:0000313" key="2">
    <source>
        <dbReference type="Proteomes" id="UP000179807"/>
    </source>
</evidence>
<comment type="caution">
    <text evidence="1">The sequence shown here is derived from an EMBL/GenBank/DDBJ whole genome shotgun (WGS) entry which is preliminary data.</text>
</comment>
<dbReference type="GeneID" id="94837874"/>
<accession>A0A1J4KEU0</accession>